<name>A0A120K232_9SACH</name>
<dbReference type="Pfam" id="PF00408">
    <property type="entry name" value="PGM_PMM_IV"/>
    <property type="match status" value="1"/>
</dbReference>
<dbReference type="InterPro" id="IPR005845">
    <property type="entry name" value="A-D-PHexomutase_a/b/a-II"/>
</dbReference>
<feature type="domain" description="Alpha-D-phosphohexomutase alpha/beta/alpha" evidence="12">
    <location>
        <begin position="50"/>
        <end position="197"/>
    </location>
</feature>
<dbReference type="SUPFAM" id="SSF53738">
    <property type="entry name" value="Phosphoglucomutase, first 3 domains"/>
    <property type="match status" value="3"/>
</dbReference>
<keyword evidence="10" id="KW-0119">Carbohydrate metabolism</keyword>
<gene>
    <name evidence="15" type="ORF">AW171_hschr42169</name>
</gene>
<dbReference type="InterPro" id="IPR005843">
    <property type="entry name" value="A-D-PHexomutase_C"/>
</dbReference>
<evidence type="ECO:0000259" key="12">
    <source>
        <dbReference type="Pfam" id="PF02878"/>
    </source>
</evidence>
<evidence type="ECO:0000259" key="13">
    <source>
        <dbReference type="Pfam" id="PF02879"/>
    </source>
</evidence>
<dbReference type="InterPro" id="IPR016055">
    <property type="entry name" value="A-D-PHexomutase_a/b/a-I/II/III"/>
</dbReference>
<dbReference type="STRING" id="45286.A0A120K232"/>
<dbReference type="PANTHER" id="PTHR45745">
    <property type="entry name" value="PHOSPHOMANNOMUTASE 45A"/>
    <property type="match status" value="1"/>
</dbReference>
<evidence type="ECO:0000256" key="3">
    <source>
        <dbReference type="ARBA" id="ARBA00010231"/>
    </source>
</evidence>
<dbReference type="Pfam" id="PF02878">
    <property type="entry name" value="PGM_PMM_I"/>
    <property type="match status" value="1"/>
</dbReference>
<evidence type="ECO:0000313" key="16">
    <source>
        <dbReference type="Proteomes" id="UP000243052"/>
    </source>
</evidence>
<evidence type="ECO:0000313" key="15">
    <source>
        <dbReference type="EMBL" id="AMD20283.1"/>
    </source>
</evidence>
<evidence type="ECO:0000256" key="1">
    <source>
        <dbReference type="ARBA" id="ARBA00001946"/>
    </source>
</evidence>
<evidence type="ECO:0000256" key="2">
    <source>
        <dbReference type="ARBA" id="ARBA00004496"/>
    </source>
</evidence>
<keyword evidence="7" id="KW-0479">Metal-binding</keyword>
<dbReference type="Pfam" id="PF02879">
    <property type="entry name" value="PGM_PMM_II"/>
    <property type="match status" value="1"/>
</dbReference>
<dbReference type="FunFam" id="3.40.120.10:FF:000035">
    <property type="entry name" value="Pgm3p"/>
    <property type="match status" value="1"/>
</dbReference>
<evidence type="ECO:0000256" key="5">
    <source>
        <dbReference type="ARBA" id="ARBA00022526"/>
    </source>
</evidence>
<dbReference type="Gene3D" id="3.40.120.10">
    <property type="entry name" value="Alpha-D-Glucose-1,6-Bisphosphate, subunit A, domain 3"/>
    <property type="match status" value="3"/>
</dbReference>
<dbReference type="GO" id="GO:0005634">
    <property type="term" value="C:nucleus"/>
    <property type="evidence" value="ECO:0007669"/>
    <property type="project" value="TreeGrafter"/>
</dbReference>
<dbReference type="InterPro" id="IPR005846">
    <property type="entry name" value="A-D-PHexomutase_a/b/a-III"/>
</dbReference>
<dbReference type="GO" id="GO:0000287">
    <property type="term" value="F:magnesium ion binding"/>
    <property type="evidence" value="ECO:0007669"/>
    <property type="project" value="InterPro"/>
</dbReference>
<dbReference type="GO" id="GO:0005737">
    <property type="term" value="C:cytoplasm"/>
    <property type="evidence" value="ECO:0007669"/>
    <property type="project" value="UniProtKB-SubCell"/>
</dbReference>
<evidence type="ECO:0000259" key="14">
    <source>
        <dbReference type="Pfam" id="PF02880"/>
    </source>
</evidence>
<keyword evidence="4" id="KW-0963">Cytoplasm</keyword>
<comment type="similarity">
    <text evidence="3">Belongs to the phosphohexose mutase family.</text>
</comment>
<dbReference type="GO" id="GO:0006166">
    <property type="term" value="P:purine ribonucleoside salvage"/>
    <property type="evidence" value="ECO:0007669"/>
    <property type="project" value="TreeGrafter"/>
</dbReference>
<feature type="domain" description="Alpha-D-phosphohexomutase alpha/beta/alpha" evidence="14">
    <location>
        <begin position="349"/>
        <end position="454"/>
    </location>
</feature>
<dbReference type="Proteomes" id="UP000243052">
    <property type="component" value="Chromosome iv"/>
</dbReference>
<keyword evidence="9" id="KW-0413">Isomerase</keyword>
<evidence type="ECO:0000256" key="10">
    <source>
        <dbReference type="ARBA" id="ARBA00023277"/>
    </source>
</evidence>
<keyword evidence="8" id="KW-0460">Magnesium</keyword>
<dbReference type="PROSITE" id="PS00710">
    <property type="entry name" value="PGM_PMM"/>
    <property type="match status" value="1"/>
</dbReference>
<dbReference type="GO" id="GO:0006006">
    <property type="term" value="P:glucose metabolic process"/>
    <property type="evidence" value="ECO:0007669"/>
    <property type="project" value="UniProtKB-KW"/>
</dbReference>
<keyword evidence="16" id="KW-1185">Reference proteome</keyword>
<dbReference type="OrthoDB" id="8300170at2759"/>
<evidence type="ECO:0000256" key="4">
    <source>
        <dbReference type="ARBA" id="ARBA00022490"/>
    </source>
</evidence>
<evidence type="ECO:0000256" key="6">
    <source>
        <dbReference type="ARBA" id="ARBA00022553"/>
    </source>
</evidence>
<evidence type="ECO:0000256" key="8">
    <source>
        <dbReference type="ARBA" id="ARBA00022842"/>
    </source>
</evidence>
<dbReference type="GO" id="GO:0008973">
    <property type="term" value="F:phosphopentomutase activity"/>
    <property type="evidence" value="ECO:0007669"/>
    <property type="project" value="TreeGrafter"/>
</dbReference>
<evidence type="ECO:0000256" key="9">
    <source>
        <dbReference type="ARBA" id="ARBA00023235"/>
    </source>
</evidence>
<feature type="domain" description="Alpha-D-phosphohexomutase C-terminal" evidence="11">
    <location>
        <begin position="562"/>
        <end position="590"/>
    </location>
</feature>
<evidence type="ECO:0000256" key="7">
    <source>
        <dbReference type="ARBA" id="ARBA00022723"/>
    </source>
</evidence>
<organism evidence="15 16">
    <name type="scientific">Eremothecium sinecaudum</name>
    <dbReference type="NCBI Taxonomy" id="45286"/>
    <lineage>
        <taxon>Eukaryota</taxon>
        <taxon>Fungi</taxon>
        <taxon>Dikarya</taxon>
        <taxon>Ascomycota</taxon>
        <taxon>Saccharomycotina</taxon>
        <taxon>Saccharomycetes</taxon>
        <taxon>Saccharomycetales</taxon>
        <taxon>Saccharomycetaceae</taxon>
        <taxon>Eremothecium</taxon>
    </lineage>
</organism>
<proteinExistence type="inferred from homology"/>
<dbReference type="RefSeq" id="XP_017987279.1">
    <property type="nucleotide sequence ID" value="XM_018132143.1"/>
</dbReference>
<dbReference type="Gene3D" id="3.30.310.50">
    <property type="entry name" value="Alpha-D-phosphohexomutase, C-terminal domain"/>
    <property type="match status" value="1"/>
</dbReference>
<dbReference type="CDD" id="cd05799">
    <property type="entry name" value="PGM2"/>
    <property type="match status" value="1"/>
</dbReference>
<dbReference type="InterPro" id="IPR016066">
    <property type="entry name" value="A-D-PHexomutase_CS"/>
</dbReference>
<dbReference type="GeneID" id="28723523"/>
<dbReference type="EMBL" id="CP014244">
    <property type="protein sequence ID" value="AMD20283.1"/>
    <property type="molecule type" value="Genomic_DNA"/>
</dbReference>
<sequence>MLEADVPSDLRLQLSLWLEYDKNEETRAEIVKLIADKAWDELRRRVHKRIGFGTAGLRAKMAAGFCYMNTLTVLQASQGLASYIKTQFPDNLKVVVGHDHRFHSREFAEITIAAFLQLQFEVYYLNFVPNGADTDSFVHTPLVPFTIENIEGGAACGIMITASHNPKMDNGYKVYYANGCQIIPPHDLNISNAIEANLKPWDRAWETKQLLEEAWKNGRLHDVQAEMVEKYSNKIKDNLIRISHIPSASTPFFVYTPMHGVGNKIFKQLTGELLQLEENKDYVVVAEQRDPDPNFPTVSFPNPEEKGALDMGIRLADTIGVSLVIANDPDADRFSVAVRKGNDWTQLTGNQIGFLFAYAEMVQYSKSHKDRPLAMLSSTVSSQMLAKMAEVDGFTFKETLTGFKWLGNCAKELKQQGYYVPFAFEEAIGYMFGSVAFDKDGITAAIVFLQMYLDWKLKGLSPLDVLDEGYEKYGNFAEYNGYYIMPDSTAGKKVFDYIRNDMIPDGYSYPQKLGDGFKVTNFRDLTVGYQSNTPGNVPDLPVDSSSQMISCSISPSSQDHTSDTVRFTIRSSGTEPKLKVYIESCSSNHENATRLAKQTWEALKREWIRPEVTGLTTNL</sequence>
<keyword evidence="6" id="KW-0597">Phosphoprotein</keyword>
<dbReference type="InterPro" id="IPR036900">
    <property type="entry name" value="A-D-PHexomutase_C_sf"/>
</dbReference>
<feature type="domain" description="Alpha-D-phosphohexomutase alpha/beta/alpha" evidence="13">
    <location>
        <begin position="230"/>
        <end position="339"/>
    </location>
</feature>
<comment type="cofactor">
    <cofactor evidence="1">
        <name>Mg(2+)</name>
        <dbReference type="ChEBI" id="CHEBI:18420"/>
    </cofactor>
</comment>
<dbReference type="Pfam" id="PF02880">
    <property type="entry name" value="PGM_PMM_III"/>
    <property type="match status" value="1"/>
</dbReference>
<accession>A0A120K232</accession>
<protein>
    <submittedName>
        <fullName evidence="15">HDL461Wp</fullName>
    </submittedName>
</protein>
<keyword evidence="5" id="KW-0313">Glucose metabolism</keyword>
<dbReference type="InterPro" id="IPR005844">
    <property type="entry name" value="A-D-PHexomutase_a/b/a-I"/>
</dbReference>
<comment type="subcellular location">
    <subcellularLocation>
        <location evidence="2">Cytoplasm</location>
    </subcellularLocation>
</comment>
<dbReference type="PANTHER" id="PTHR45745:SF1">
    <property type="entry name" value="PHOSPHOGLUCOMUTASE 2B-RELATED"/>
    <property type="match status" value="1"/>
</dbReference>
<reference evidence="15 16" key="1">
    <citation type="submission" date="2016-01" db="EMBL/GenBank/DDBJ databases">
        <title>Genome sequence of the yeast Holleya sinecauda.</title>
        <authorList>
            <person name="Dietrich F.S."/>
        </authorList>
    </citation>
    <scope>NUCLEOTIDE SEQUENCE [LARGE SCALE GENOMIC DNA]</scope>
    <source>
        <strain evidence="15 16">ATCC 58844</strain>
    </source>
</reference>
<evidence type="ECO:0000259" key="11">
    <source>
        <dbReference type="Pfam" id="PF00408"/>
    </source>
</evidence>
<dbReference type="AlphaFoldDB" id="A0A120K232"/>
<dbReference type="SUPFAM" id="SSF55957">
    <property type="entry name" value="Phosphoglucomutase, C-terminal domain"/>
    <property type="match status" value="1"/>
</dbReference>